<dbReference type="PANTHER" id="PTHR43377">
    <property type="entry name" value="BILIVERDIN REDUCTASE A"/>
    <property type="match status" value="1"/>
</dbReference>
<evidence type="ECO:0000259" key="2">
    <source>
        <dbReference type="Pfam" id="PF22725"/>
    </source>
</evidence>
<dbReference type="Proteomes" id="UP001139035">
    <property type="component" value="Unassembled WGS sequence"/>
</dbReference>
<feature type="domain" description="Gfo/Idh/MocA-like oxidoreductase N-terminal" evidence="1">
    <location>
        <begin position="34"/>
        <end position="129"/>
    </location>
</feature>
<gene>
    <name evidence="3" type="ORF">LZD57_16980</name>
</gene>
<dbReference type="Gene3D" id="3.40.50.720">
    <property type="entry name" value="NAD(P)-binding Rossmann-like Domain"/>
    <property type="match status" value="1"/>
</dbReference>
<dbReference type="SUPFAM" id="SSF55347">
    <property type="entry name" value="Glyceraldehyde-3-phosphate dehydrogenase-like, C-terminal domain"/>
    <property type="match status" value="1"/>
</dbReference>
<dbReference type="Pfam" id="PF22725">
    <property type="entry name" value="GFO_IDH_MocA_C3"/>
    <property type="match status" value="1"/>
</dbReference>
<name>A0A9X1P4G5_9HYPH</name>
<dbReference type="SUPFAM" id="SSF51735">
    <property type="entry name" value="NAD(P)-binding Rossmann-fold domains"/>
    <property type="match status" value="1"/>
</dbReference>
<dbReference type="AlphaFoldDB" id="A0A9X1P4G5"/>
<sequence>MSEKIRVALLSFWHSHAIRSDEVRFKGKGIYGEVKDHPEVEIVTSWDDDATRGRKGADELGVPFDPDLESVLSREDVDGVVIINETTRHAELAIAAARHKKHIYITKVLSPTFSEAQEVIRACDDAGIVIVTMLSRLSMPWAQKIRDLIADGTIGKLISLRIWHAHGLATKYSEADGAGYLPDGHGFLTERDGGGGAYVDMCHPQYLAPYLLGGAPDSVFGRKSSASGRGDVEDNAVVLLDYPGGPYVILEEGWASAPQTTFVEVQGTDGTILYVDDKADPGRNVFGVRSGDAATFSAVDPGPATGTPLDEWIGHIRNGTRPDENIERTLLLSKMNEAAYRSFESHVPVRLEAIS</sequence>
<evidence type="ECO:0000313" key="3">
    <source>
        <dbReference type="EMBL" id="MCE7029684.1"/>
    </source>
</evidence>
<dbReference type="InterPro" id="IPR000683">
    <property type="entry name" value="Gfo/Idh/MocA-like_OxRdtase_N"/>
</dbReference>
<dbReference type="InterPro" id="IPR051450">
    <property type="entry name" value="Gfo/Idh/MocA_Oxidoreductases"/>
</dbReference>
<dbReference type="Gene3D" id="3.30.360.10">
    <property type="entry name" value="Dihydrodipicolinate Reductase, domain 2"/>
    <property type="match status" value="1"/>
</dbReference>
<dbReference type="RefSeq" id="WP_233720673.1">
    <property type="nucleotide sequence ID" value="NZ_JAJUWU010000017.1"/>
</dbReference>
<dbReference type="EMBL" id="JAJUWU010000017">
    <property type="protein sequence ID" value="MCE7029684.1"/>
    <property type="molecule type" value="Genomic_DNA"/>
</dbReference>
<organism evidence="3 4">
    <name type="scientific">Jiella avicenniae</name>
    <dbReference type="NCBI Taxonomy" id="2907202"/>
    <lineage>
        <taxon>Bacteria</taxon>
        <taxon>Pseudomonadati</taxon>
        <taxon>Pseudomonadota</taxon>
        <taxon>Alphaproteobacteria</taxon>
        <taxon>Hyphomicrobiales</taxon>
        <taxon>Aurantimonadaceae</taxon>
        <taxon>Jiella</taxon>
    </lineage>
</organism>
<dbReference type="Pfam" id="PF01408">
    <property type="entry name" value="GFO_IDH_MocA"/>
    <property type="match status" value="1"/>
</dbReference>
<dbReference type="GO" id="GO:0000166">
    <property type="term" value="F:nucleotide binding"/>
    <property type="evidence" value="ECO:0007669"/>
    <property type="project" value="InterPro"/>
</dbReference>
<proteinExistence type="predicted"/>
<comment type="caution">
    <text evidence="3">The sequence shown here is derived from an EMBL/GenBank/DDBJ whole genome shotgun (WGS) entry which is preliminary data.</text>
</comment>
<dbReference type="InterPro" id="IPR036291">
    <property type="entry name" value="NAD(P)-bd_dom_sf"/>
</dbReference>
<dbReference type="PANTHER" id="PTHR43377:SF1">
    <property type="entry name" value="BILIVERDIN REDUCTASE A"/>
    <property type="match status" value="1"/>
</dbReference>
<keyword evidence="4" id="KW-1185">Reference proteome</keyword>
<dbReference type="InterPro" id="IPR055170">
    <property type="entry name" value="GFO_IDH_MocA-like_dom"/>
</dbReference>
<reference evidence="3" key="1">
    <citation type="submission" date="2022-01" db="EMBL/GenBank/DDBJ databases">
        <title>Jiella avicenniae sp. nov., a novel endophytic bacterium isolated from bark of Avicennia marina.</title>
        <authorList>
            <person name="Tuo L."/>
        </authorList>
    </citation>
    <scope>NUCLEOTIDE SEQUENCE</scope>
    <source>
        <strain evidence="3">CBK1P-4</strain>
    </source>
</reference>
<feature type="domain" description="GFO/IDH/MocA-like oxidoreductase" evidence="2">
    <location>
        <begin position="143"/>
        <end position="272"/>
    </location>
</feature>
<protein>
    <submittedName>
        <fullName evidence="3">Gfo/Idh/MocA family oxidoreductase</fullName>
    </submittedName>
</protein>
<accession>A0A9X1P4G5</accession>
<evidence type="ECO:0000259" key="1">
    <source>
        <dbReference type="Pfam" id="PF01408"/>
    </source>
</evidence>
<evidence type="ECO:0000313" key="4">
    <source>
        <dbReference type="Proteomes" id="UP001139035"/>
    </source>
</evidence>